<dbReference type="InterPro" id="IPR002104">
    <property type="entry name" value="Integrase_catalytic"/>
</dbReference>
<evidence type="ECO:0000313" key="4">
    <source>
        <dbReference type="Proteomes" id="UP000622405"/>
    </source>
</evidence>
<sequence length="42" mass="4706">FLLVTGLRISELAGLTYDRVDLDNKKILIDRQLVSTKPVSFG</sequence>
<keyword evidence="4" id="KW-1185">Reference proteome</keyword>
<organism evidence="3 4">
    <name type="scientific">Acetobacterium malicum</name>
    <dbReference type="NCBI Taxonomy" id="52692"/>
    <lineage>
        <taxon>Bacteria</taxon>
        <taxon>Bacillati</taxon>
        <taxon>Bacillota</taxon>
        <taxon>Clostridia</taxon>
        <taxon>Eubacteriales</taxon>
        <taxon>Eubacteriaceae</taxon>
        <taxon>Acetobacterium</taxon>
    </lineage>
</organism>
<evidence type="ECO:0000259" key="2">
    <source>
        <dbReference type="PROSITE" id="PS51898"/>
    </source>
</evidence>
<proteinExistence type="predicted"/>
<name>A0ABR6Z2F2_9FIRM</name>
<dbReference type="Gene3D" id="1.10.443.10">
    <property type="entry name" value="Intergrase catalytic core"/>
    <property type="match status" value="1"/>
</dbReference>
<reference evidence="3 4" key="1">
    <citation type="journal article" date="2020" name="mSystems">
        <title>Defining Genomic and Predicted Metabolic Features of the Acetobacterium Genus.</title>
        <authorList>
            <person name="Ross D.E."/>
            <person name="Marshall C.W."/>
            <person name="Gulliver D."/>
            <person name="May H.D."/>
            <person name="Norman R.S."/>
        </authorList>
    </citation>
    <scope>NUCLEOTIDE SEQUENCE [LARGE SCALE GENOMIC DNA]</scope>
    <source>
        <strain evidence="3 4">DSM 4132</strain>
    </source>
</reference>
<dbReference type="InterPro" id="IPR011010">
    <property type="entry name" value="DNA_brk_join_enz"/>
</dbReference>
<dbReference type="InterPro" id="IPR013762">
    <property type="entry name" value="Integrase-like_cat_sf"/>
</dbReference>
<accession>A0ABR6Z2F2</accession>
<dbReference type="PROSITE" id="PS51898">
    <property type="entry name" value="TYR_RECOMBINASE"/>
    <property type="match status" value="1"/>
</dbReference>
<feature type="non-terminal residue" evidence="3">
    <location>
        <position position="1"/>
    </location>
</feature>
<evidence type="ECO:0000256" key="1">
    <source>
        <dbReference type="ARBA" id="ARBA00023172"/>
    </source>
</evidence>
<keyword evidence="1" id="KW-0233">DNA recombination</keyword>
<feature type="domain" description="Tyr recombinase" evidence="2">
    <location>
        <begin position="1"/>
        <end position="42"/>
    </location>
</feature>
<dbReference type="SUPFAM" id="SSF56349">
    <property type="entry name" value="DNA breaking-rejoining enzymes"/>
    <property type="match status" value="1"/>
</dbReference>
<comment type="caution">
    <text evidence="3">The sequence shown here is derived from an EMBL/GenBank/DDBJ whole genome shotgun (WGS) entry which is preliminary data.</text>
</comment>
<evidence type="ECO:0000313" key="3">
    <source>
        <dbReference type="EMBL" id="MBC3901674.1"/>
    </source>
</evidence>
<dbReference type="Proteomes" id="UP000622405">
    <property type="component" value="Unassembled WGS sequence"/>
</dbReference>
<protein>
    <submittedName>
        <fullName evidence="3">Tyrosine-type recombinase/integrase</fullName>
    </submittedName>
</protein>
<dbReference type="EMBL" id="WJBE01000041">
    <property type="protein sequence ID" value="MBC3901674.1"/>
    <property type="molecule type" value="Genomic_DNA"/>
</dbReference>
<gene>
    <name evidence="3" type="ORF">GH811_18950</name>
</gene>